<comment type="caution">
    <text evidence="2">The sequence shown here is derived from an EMBL/GenBank/DDBJ whole genome shotgun (WGS) entry which is preliminary data.</text>
</comment>
<dbReference type="Proteomes" id="UP001583177">
    <property type="component" value="Unassembled WGS sequence"/>
</dbReference>
<keyword evidence="1" id="KW-0812">Transmembrane</keyword>
<proteinExistence type="predicted"/>
<dbReference type="InterPro" id="IPR036259">
    <property type="entry name" value="MFS_trans_sf"/>
</dbReference>
<keyword evidence="1" id="KW-0472">Membrane</keyword>
<dbReference type="SUPFAM" id="SSF103473">
    <property type="entry name" value="MFS general substrate transporter"/>
    <property type="match status" value="1"/>
</dbReference>
<organism evidence="2 3">
    <name type="scientific">Diaporthe australafricana</name>
    <dbReference type="NCBI Taxonomy" id="127596"/>
    <lineage>
        <taxon>Eukaryota</taxon>
        <taxon>Fungi</taxon>
        <taxon>Dikarya</taxon>
        <taxon>Ascomycota</taxon>
        <taxon>Pezizomycotina</taxon>
        <taxon>Sordariomycetes</taxon>
        <taxon>Sordariomycetidae</taxon>
        <taxon>Diaporthales</taxon>
        <taxon>Diaporthaceae</taxon>
        <taxon>Diaporthe</taxon>
    </lineage>
</organism>
<evidence type="ECO:0000313" key="2">
    <source>
        <dbReference type="EMBL" id="KAL1845523.1"/>
    </source>
</evidence>
<name>A0ABR3VUW5_9PEZI</name>
<keyword evidence="3" id="KW-1185">Reference proteome</keyword>
<keyword evidence="1" id="KW-1133">Transmembrane helix</keyword>
<evidence type="ECO:0000256" key="1">
    <source>
        <dbReference type="SAM" id="Phobius"/>
    </source>
</evidence>
<sequence>MAFDQLFPVFLSSPTPKEARPNSLPFKFVDGLNIDQTTIGLILFVQGIYQLFTTIFLFPFVVNRIGTLHLFRLLTMANAILLTNSALTLQTLGLINKVAASTASLCRTLGLTIAGALYAVGLSTGYLGLAWWCNGLVTIAGALFSFQITEPKCLMDAEKVAL</sequence>
<dbReference type="EMBL" id="JAWRVE010000308">
    <property type="protein sequence ID" value="KAL1845523.1"/>
    <property type="molecule type" value="Genomic_DNA"/>
</dbReference>
<reference evidence="2 3" key="1">
    <citation type="journal article" date="2024" name="IMA Fungus">
        <title>IMA Genome - F19 : A genome assembly and annotation guide to empower mycologists, including annotated draft genome sequences of Ceratocystis pirilliformis, Diaporthe australafricana, Fusarium ophioides, Paecilomyces lecythidis, and Sporothrix stenoceras.</title>
        <authorList>
            <person name="Aylward J."/>
            <person name="Wilson A.M."/>
            <person name="Visagie C.M."/>
            <person name="Spraker J."/>
            <person name="Barnes I."/>
            <person name="Buitendag C."/>
            <person name="Ceriani C."/>
            <person name="Del Mar Angel L."/>
            <person name="du Plessis D."/>
            <person name="Fuchs T."/>
            <person name="Gasser K."/>
            <person name="Kramer D."/>
            <person name="Li W."/>
            <person name="Munsamy K."/>
            <person name="Piso A."/>
            <person name="Price J.L."/>
            <person name="Sonnekus B."/>
            <person name="Thomas C."/>
            <person name="van der Nest A."/>
            <person name="van Dijk A."/>
            <person name="van Heerden A."/>
            <person name="van Vuuren N."/>
            <person name="Yilmaz N."/>
            <person name="Duong T.A."/>
            <person name="van der Merwe N.A."/>
            <person name="Wingfield M.J."/>
            <person name="Wingfield B.D."/>
        </authorList>
    </citation>
    <scope>NUCLEOTIDE SEQUENCE [LARGE SCALE GENOMIC DNA]</scope>
    <source>
        <strain evidence="2 3">CMW 18300</strain>
    </source>
</reference>
<feature type="transmembrane region" description="Helical" evidence="1">
    <location>
        <begin position="99"/>
        <end position="120"/>
    </location>
</feature>
<feature type="transmembrane region" description="Helical" evidence="1">
    <location>
        <begin position="41"/>
        <end position="62"/>
    </location>
</feature>
<evidence type="ECO:0000313" key="3">
    <source>
        <dbReference type="Proteomes" id="UP001583177"/>
    </source>
</evidence>
<feature type="transmembrane region" description="Helical" evidence="1">
    <location>
        <begin position="126"/>
        <end position="146"/>
    </location>
</feature>
<accession>A0ABR3VUW5</accession>
<protein>
    <submittedName>
        <fullName evidence="2">Uncharacterized protein</fullName>
    </submittedName>
</protein>
<gene>
    <name evidence="2" type="ORF">Daus18300_014514</name>
</gene>
<feature type="transmembrane region" description="Helical" evidence="1">
    <location>
        <begin position="68"/>
        <end position="87"/>
    </location>
</feature>